<organism evidence="3 4">
    <name type="scientific">Blattamonas nauphoetae</name>
    <dbReference type="NCBI Taxonomy" id="2049346"/>
    <lineage>
        <taxon>Eukaryota</taxon>
        <taxon>Metamonada</taxon>
        <taxon>Preaxostyla</taxon>
        <taxon>Oxymonadida</taxon>
        <taxon>Blattamonas</taxon>
    </lineage>
</organism>
<accession>A0ABQ9XHA2</accession>
<evidence type="ECO:0000313" key="4">
    <source>
        <dbReference type="Proteomes" id="UP001281761"/>
    </source>
</evidence>
<keyword evidence="2" id="KW-0472">Membrane</keyword>
<feature type="transmembrane region" description="Helical" evidence="2">
    <location>
        <begin position="114"/>
        <end position="137"/>
    </location>
</feature>
<dbReference type="EMBL" id="JARBJD010000112">
    <property type="protein sequence ID" value="KAK2951823.1"/>
    <property type="molecule type" value="Genomic_DNA"/>
</dbReference>
<name>A0ABQ9XHA2_9EUKA</name>
<feature type="region of interest" description="Disordered" evidence="1">
    <location>
        <begin position="201"/>
        <end position="221"/>
    </location>
</feature>
<reference evidence="3 4" key="1">
    <citation type="journal article" date="2022" name="bioRxiv">
        <title>Genomics of Preaxostyla Flagellates Illuminates Evolutionary Transitions and the Path Towards Mitochondrial Loss.</title>
        <authorList>
            <person name="Novak L.V.F."/>
            <person name="Treitli S.C."/>
            <person name="Pyrih J."/>
            <person name="Halakuc P."/>
            <person name="Pipaliya S.V."/>
            <person name="Vacek V."/>
            <person name="Brzon O."/>
            <person name="Soukal P."/>
            <person name="Eme L."/>
            <person name="Dacks J.B."/>
            <person name="Karnkowska A."/>
            <person name="Elias M."/>
            <person name="Hampl V."/>
        </authorList>
    </citation>
    <scope>NUCLEOTIDE SEQUENCE [LARGE SCALE GENOMIC DNA]</scope>
    <source>
        <strain evidence="3">NAU3</strain>
        <tissue evidence="3">Gut</tissue>
    </source>
</reference>
<evidence type="ECO:0000256" key="2">
    <source>
        <dbReference type="SAM" id="Phobius"/>
    </source>
</evidence>
<dbReference type="Proteomes" id="UP001281761">
    <property type="component" value="Unassembled WGS sequence"/>
</dbReference>
<keyword evidence="2" id="KW-0812">Transmembrane</keyword>
<feature type="transmembrane region" description="Helical" evidence="2">
    <location>
        <begin position="22"/>
        <end position="55"/>
    </location>
</feature>
<proteinExistence type="predicted"/>
<comment type="caution">
    <text evidence="3">The sequence shown here is derived from an EMBL/GenBank/DDBJ whole genome shotgun (WGS) entry which is preliminary data.</text>
</comment>
<sequence length="1259" mass="143307">MHLSHESIRVLVSPGRVTLTSLFFSVLSIFTHALAVTLQFLCTYTSFYLFSSYFLHKLVQRFQILRNFIIPMGQSLFGPIHIPNTFSLLGKYIVKEQDTSLIPILRDDLARFLMFYLTIVVFIIVLFSLTYSFVSLLPLKFTLFRPSIIRIISRSVTASLKRLWSFIPRLLKSMSERVMRSMLDPSDQLDYDDALLDHSQDDIEGDDPMSQRTKAEREQTEERERSRLCLVVDVLKYHVSHNAPDEDDTLNDRVRALTSLSSRTAAVHSLQYLKERMCGTEPQDSLYVQKTPLARKFIFETDMRDTFNNLVYSLSSYILASSSLFSTVPVDANDLLDQLTLHLINRGLEKKKEYKANQSQDRQNPCVGCFKGMFRCFRGMRRCCGLFCGACCNIKTARLQDHPSRDRDDTFVLGEDDEFITLSGRGMMDQRSRSITREYAGPEFDDEEFGAGRSLLPFPHFMLLRPEDVTNLKSEIEQVKSTLWRSTERVLFNRDGNSTNKASLWDNWTMAAISRRPPFATPSVHNQFFLPTSAFLRIHDNAKSFNDSNTNLSSYFIIQPPPPPESLLHQEQATLSCTIPLQALQNDGFNCALFPPPFLPHASICAITNKKKKKDSSIPITLMTQPTFQNAQPFNPYQYTTTVPTNSGVIQTNHVQFAPMVSQPLQQSIQQQYTQQQPTLPQQAVYQTPFVSRPSDQVSSTVRAVRFTPYPQDTQLQMPRTAMARPQQPFQQQLQQQMIGAQPYPTPIAPRQPLQSDVQMQLQAMSVGQLFEQLVSKLKEVVRDVVTPAFSKFFAFFSSFGVYLSSLLLWLKERIFCFGRPVIVPPFEKYCSTILGCVSAVEDAVRVLATLLLAAKNPSSHDPTNGRTEDSIGFTQTLNHAAVLHPLQLLKTSLQTTWSALELYGIKQPTEDDNSPTRSTLDTAEAAKDGVINLQRTLDTALQQISFEYSGELDGTSTGSISREFITPSLHLTFISPSSNVTVLQQMNTSQERSQPPVDEIEIAYNMLSRDLQQYAYTSESIENLNMTYDQLAPEKEELERRKIAIEEEEKNDIVQNAQKTDESQVQQVLERTSQRLMSDYWMRILGDEIVDIFAGELEERGIPNLKGNGFEFLLQFPLTTITSNSTVRLRFTTPRNQFTPSNLLFIQTDASTLTFIRDKLSNFTTDSHQEPWNTFVGGETHILDLLRNGIQNSQPSGTPVDDSQEQTPQQAIEKQQNIARTNEILFMLQQEERNSQNTILSSLSKFLSSLRFFILSLH</sequence>
<keyword evidence="2" id="KW-1133">Transmembrane helix</keyword>
<protein>
    <submittedName>
        <fullName evidence="3">Uncharacterized protein</fullName>
    </submittedName>
</protein>
<evidence type="ECO:0000313" key="3">
    <source>
        <dbReference type="EMBL" id="KAK2951823.1"/>
    </source>
</evidence>
<evidence type="ECO:0000256" key="1">
    <source>
        <dbReference type="SAM" id="MobiDB-lite"/>
    </source>
</evidence>
<gene>
    <name evidence="3" type="ORF">BLNAU_13191</name>
</gene>
<keyword evidence="4" id="KW-1185">Reference proteome</keyword>